<protein>
    <submittedName>
        <fullName evidence="1">Capsule biosynthesis protein CapG</fullName>
    </submittedName>
</protein>
<name>A0A432WTK2_9GAMM</name>
<keyword evidence="2" id="KW-1185">Reference proteome</keyword>
<dbReference type="PANTHER" id="PTHR23416">
    <property type="entry name" value="SIALIC ACID SYNTHASE-RELATED"/>
    <property type="match status" value="1"/>
</dbReference>
<dbReference type="EMBL" id="PIPQ01000014">
    <property type="protein sequence ID" value="RUO37096.1"/>
    <property type="molecule type" value="Genomic_DNA"/>
</dbReference>
<dbReference type="InterPro" id="IPR001451">
    <property type="entry name" value="Hexapep"/>
</dbReference>
<gene>
    <name evidence="1" type="ORF">CWE15_11525</name>
</gene>
<accession>A0A432WTK2</accession>
<dbReference type="Gene3D" id="2.160.10.10">
    <property type="entry name" value="Hexapeptide repeat proteins"/>
    <property type="match status" value="1"/>
</dbReference>
<comment type="caution">
    <text evidence="1">The sequence shown here is derived from an EMBL/GenBank/DDBJ whole genome shotgun (WGS) entry which is preliminary data.</text>
</comment>
<dbReference type="InterPro" id="IPR011004">
    <property type="entry name" value="Trimer_LpxA-like_sf"/>
</dbReference>
<reference evidence="1 2" key="1">
    <citation type="journal article" date="2011" name="Front. Microbiol.">
        <title>Genomic signatures of strain selection and enhancement in Bacillus atrophaeus var. globigii, a historical biowarfare simulant.</title>
        <authorList>
            <person name="Gibbons H.S."/>
            <person name="Broomall S.M."/>
            <person name="McNew L.A."/>
            <person name="Daligault H."/>
            <person name="Chapman C."/>
            <person name="Bruce D."/>
            <person name="Karavis M."/>
            <person name="Krepps M."/>
            <person name="McGregor P.A."/>
            <person name="Hong C."/>
            <person name="Park K.H."/>
            <person name="Akmal A."/>
            <person name="Feldman A."/>
            <person name="Lin J.S."/>
            <person name="Chang W.E."/>
            <person name="Higgs B.W."/>
            <person name="Demirev P."/>
            <person name="Lindquist J."/>
            <person name="Liem A."/>
            <person name="Fochler E."/>
            <person name="Read T.D."/>
            <person name="Tapia R."/>
            <person name="Johnson S."/>
            <person name="Bishop-Lilly K.A."/>
            <person name="Detter C."/>
            <person name="Han C."/>
            <person name="Sozhamannan S."/>
            <person name="Rosenzweig C.N."/>
            <person name="Skowronski E.W."/>
        </authorList>
    </citation>
    <scope>NUCLEOTIDE SEQUENCE [LARGE SCALE GENOMIC DNA]</scope>
    <source>
        <strain evidence="1 2">AIT1</strain>
    </source>
</reference>
<evidence type="ECO:0000313" key="1">
    <source>
        <dbReference type="EMBL" id="RUO37096.1"/>
    </source>
</evidence>
<dbReference type="RefSeq" id="WP_126758229.1">
    <property type="nucleotide sequence ID" value="NZ_PIPQ01000014.1"/>
</dbReference>
<proteinExistence type="predicted"/>
<sequence length="174" mass="19326">MMQLLNFIFSALQKIFLSYEQRARRSGVTIGKNCDIQNVCFGSEPYLISIGNHVQITSGTKIFTHGAGWVLRLKHPDMDFFGKVVIKDNVYIGNDCLIMPGVTIGNNVVVAAGSVVTKSIPDNSVVGGNPCKIIGDFNSFENKMLKKNLGCKKMKPQEKMKFLMSLSDTRFIQK</sequence>
<organism evidence="1 2">
    <name type="scientific">Aliidiomarina taiwanensis</name>
    <dbReference type="NCBI Taxonomy" id="946228"/>
    <lineage>
        <taxon>Bacteria</taxon>
        <taxon>Pseudomonadati</taxon>
        <taxon>Pseudomonadota</taxon>
        <taxon>Gammaproteobacteria</taxon>
        <taxon>Alteromonadales</taxon>
        <taxon>Idiomarinaceae</taxon>
        <taxon>Aliidiomarina</taxon>
    </lineage>
</organism>
<dbReference type="SUPFAM" id="SSF51161">
    <property type="entry name" value="Trimeric LpxA-like enzymes"/>
    <property type="match status" value="1"/>
</dbReference>
<dbReference type="CDD" id="cd04647">
    <property type="entry name" value="LbH_MAT_like"/>
    <property type="match status" value="1"/>
</dbReference>
<evidence type="ECO:0000313" key="2">
    <source>
        <dbReference type="Proteomes" id="UP000286976"/>
    </source>
</evidence>
<dbReference type="OrthoDB" id="9815592at2"/>
<dbReference type="Proteomes" id="UP000286976">
    <property type="component" value="Unassembled WGS sequence"/>
</dbReference>
<dbReference type="InterPro" id="IPR051159">
    <property type="entry name" value="Hexapeptide_acetyltransf"/>
</dbReference>
<dbReference type="Pfam" id="PF00132">
    <property type="entry name" value="Hexapep"/>
    <property type="match status" value="1"/>
</dbReference>
<dbReference type="AlphaFoldDB" id="A0A432WTK2"/>